<dbReference type="EMBL" id="JAQNDL010000001">
    <property type="protein sequence ID" value="MDC0716511.1"/>
    <property type="molecule type" value="Genomic_DNA"/>
</dbReference>
<keyword evidence="1" id="KW-0472">Membrane</keyword>
<keyword evidence="1" id="KW-0812">Transmembrane</keyword>
<evidence type="ECO:0000313" key="3">
    <source>
        <dbReference type="Proteomes" id="UP001221686"/>
    </source>
</evidence>
<organism evidence="2 3">
    <name type="scientific">Nannocystis bainbridge</name>
    <dbReference type="NCBI Taxonomy" id="2995303"/>
    <lineage>
        <taxon>Bacteria</taxon>
        <taxon>Pseudomonadati</taxon>
        <taxon>Myxococcota</taxon>
        <taxon>Polyangia</taxon>
        <taxon>Nannocystales</taxon>
        <taxon>Nannocystaceae</taxon>
        <taxon>Nannocystis</taxon>
    </lineage>
</organism>
<proteinExistence type="predicted"/>
<evidence type="ECO:0000256" key="1">
    <source>
        <dbReference type="SAM" id="Phobius"/>
    </source>
</evidence>
<feature type="transmembrane region" description="Helical" evidence="1">
    <location>
        <begin position="27"/>
        <end position="46"/>
    </location>
</feature>
<reference evidence="2 3" key="1">
    <citation type="submission" date="2022-11" db="EMBL/GenBank/DDBJ databases">
        <title>Minimal conservation of predation-associated metabolite biosynthetic gene clusters underscores biosynthetic potential of Myxococcota including descriptions for ten novel species: Archangium lansinium sp. nov., Myxococcus landrumus sp. nov., Nannocystis bai.</title>
        <authorList>
            <person name="Ahearne A."/>
            <person name="Stevens C."/>
            <person name="Dowd S."/>
        </authorList>
    </citation>
    <scope>NUCLEOTIDE SEQUENCE [LARGE SCALE GENOMIC DNA]</scope>
    <source>
        <strain evidence="2 3">BB15-2</strain>
    </source>
</reference>
<sequence>MQPDLLDLVSAPTLINTVVAGDALSPLLRQAVVLPVLAGFVLLFLVALRGRFVGRSRWIDRVAVVTLLLLALLTKPDRAQHATALRAADLLNAPVLIHGDYLVVSATTGHSTLAIGVFGKVFVFHRDRSPPRKKAGDRCIT</sequence>
<accession>A0ABT5DSI4</accession>
<dbReference type="Proteomes" id="UP001221686">
    <property type="component" value="Unassembled WGS sequence"/>
</dbReference>
<keyword evidence="3" id="KW-1185">Reference proteome</keyword>
<evidence type="ECO:0000313" key="2">
    <source>
        <dbReference type="EMBL" id="MDC0716511.1"/>
    </source>
</evidence>
<keyword evidence="1" id="KW-1133">Transmembrane helix</keyword>
<dbReference type="RefSeq" id="WP_272085002.1">
    <property type="nucleotide sequence ID" value="NZ_JAQNDL010000001.1"/>
</dbReference>
<protein>
    <submittedName>
        <fullName evidence="2">Uncharacterized protein</fullName>
    </submittedName>
</protein>
<comment type="caution">
    <text evidence="2">The sequence shown here is derived from an EMBL/GenBank/DDBJ whole genome shotgun (WGS) entry which is preliminary data.</text>
</comment>
<name>A0ABT5DSI4_9BACT</name>
<gene>
    <name evidence="2" type="ORF">POL25_06390</name>
</gene>